<keyword evidence="1" id="KW-0812">Transmembrane</keyword>
<dbReference type="AlphaFoldDB" id="A0A4Q6XUB1"/>
<evidence type="ECO:0000313" key="2">
    <source>
        <dbReference type="EMBL" id="RZF60207.1"/>
    </source>
</evidence>
<evidence type="ECO:0000256" key="1">
    <source>
        <dbReference type="SAM" id="Phobius"/>
    </source>
</evidence>
<dbReference type="EMBL" id="SGIT01000002">
    <property type="protein sequence ID" value="RZF60207.1"/>
    <property type="molecule type" value="Genomic_DNA"/>
</dbReference>
<dbReference type="Proteomes" id="UP000292855">
    <property type="component" value="Unassembled WGS sequence"/>
</dbReference>
<proteinExistence type="predicted"/>
<organism evidence="2 3">
    <name type="scientific">Sphingobacterium corticibacterium</name>
    <dbReference type="NCBI Taxonomy" id="2484746"/>
    <lineage>
        <taxon>Bacteria</taxon>
        <taxon>Pseudomonadati</taxon>
        <taxon>Bacteroidota</taxon>
        <taxon>Sphingobacteriia</taxon>
        <taxon>Sphingobacteriales</taxon>
        <taxon>Sphingobacteriaceae</taxon>
        <taxon>Sphingobacterium</taxon>
    </lineage>
</organism>
<keyword evidence="1" id="KW-1133">Transmembrane helix</keyword>
<protein>
    <submittedName>
        <fullName evidence="2">Uncharacterized protein</fullName>
    </submittedName>
</protein>
<gene>
    <name evidence="2" type="ORF">EWE74_13940</name>
</gene>
<accession>A0A4Q6XUB1</accession>
<evidence type="ECO:0000313" key="3">
    <source>
        <dbReference type="Proteomes" id="UP000292855"/>
    </source>
</evidence>
<comment type="caution">
    <text evidence="2">The sequence shown here is derived from an EMBL/GenBank/DDBJ whole genome shotgun (WGS) entry which is preliminary data.</text>
</comment>
<keyword evidence="3" id="KW-1185">Reference proteome</keyword>
<dbReference type="PROSITE" id="PS51257">
    <property type="entry name" value="PROKAR_LIPOPROTEIN"/>
    <property type="match status" value="1"/>
</dbReference>
<reference evidence="2 3" key="1">
    <citation type="submission" date="2019-02" db="EMBL/GenBank/DDBJ databases">
        <authorList>
            <person name="Li Y."/>
        </authorList>
    </citation>
    <scope>NUCLEOTIDE SEQUENCE [LARGE SCALE GENOMIC DNA]</scope>
    <source>
        <strain evidence="2 3">30C10-4-7</strain>
    </source>
</reference>
<dbReference type="OrthoDB" id="708770at2"/>
<sequence length="184" mass="21149">MTAKKIMGIITLVIVGCIGLFAFFLYATIKTKSTNLDKYDPFKEWVGNTVTLDKETVVFEEKIKMNPNSKYPYVLLDSLHPRWEYIREQKEIGDVNEIKIFPAGTNLTLEKAIQYTNGVSGSSYPTIFGTITDGDNAYKVGYQWGEQDIAKSHYKIEKCWHFHQAPWQDKPDTAHYALPIAAWW</sequence>
<name>A0A4Q6XUB1_9SPHI</name>
<feature type="transmembrane region" description="Helical" evidence="1">
    <location>
        <begin position="6"/>
        <end position="29"/>
    </location>
</feature>
<keyword evidence="1" id="KW-0472">Membrane</keyword>
<dbReference type="RefSeq" id="WP_130142125.1">
    <property type="nucleotide sequence ID" value="NZ_SGIT01000002.1"/>
</dbReference>